<dbReference type="AlphaFoldDB" id="B8I5F2"/>
<evidence type="ECO:0000313" key="6">
    <source>
        <dbReference type="Proteomes" id="UP000001349"/>
    </source>
</evidence>
<dbReference type="Pfam" id="PF06165">
    <property type="entry name" value="GH94_b-supersand"/>
    <property type="match status" value="1"/>
</dbReference>
<dbReference type="SUPFAM" id="SSF74650">
    <property type="entry name" value="Galactose mutarotase-like"/>
    <property type="match status" value="1"/>
</dbReference>
<feature type="domain" description="Glycosyl hydrolase 94 supersandwich" evidence="3">
    <location>
        <begin position="11"/>
        <end position="285"/>
    </location>
</feature>
<keyword evidence="2 5" id="KW-0808">Transferase</keyword>
<dbReference type="PANTHER" id="PTHR37469:SF3">
    <property type="entry name" value="PUTATIVE-RELATED"/>
    <property type="match status" value="1"/>
</dbReference>
<dbReference type="EMBL" id="CP001348">
    <property type="protein sequence ID" value="ACL76688.1"/>
    <property type="molecule type" value="Genomic_DNA"/>
</dbReference>
<reference evidence="5 6" key="1">
    <citation type="submission" date="2009-01" db="EMBL/GenBank/DDBJ databases">
        <title>Complete sequence of Clostridium cellulolyticum H10.</title>
        <authorList>
            <consortium name="US DOE Joint Genome Institute"/>
            <person name="Lucas S."/>
            <person name="Copeland A."/>
            <person name="Lapidus A."/>
            <person name="Glavina del Rio T."/>
            <person name="Dalin E."/>
            <person name="Tice H."/>
            <person name="Bruce D."/>
            <person name="Goodwin L."/>
            <person name="Pitluck S."/>
            <person name="Chertkov O."/>
            <person name="Saunders E."/>
            <person name="Brettin T."/>
            <person name="Detter J.C."/>
            <person name="Han C."/>
            <person name="Larimer F."/>
            <person name="Land M."/>
            <person name="Hauser L."/>
            <person name="Kyrpides N."/>
            <person name="Ivanova N."/>
            <person name="Zhou J."/>
            <person name="Richardson P."/>
        </authorList>
    </citation>
    <scope>NUCLEOTIDE SEQUENCE [LARGE SCALE GENOMIC DNA]</scope>
    <source>
        <strain evidence="6">ATCC 35319 / DSM 5812 / JCM 6584 / H10</strain>
    </source>
</reference>
<dbReference type="PANTHER" id="PTHR37469">
    <property type="entry name" value="CELLOBIONIC ACID PHOSPHORYLASE-RELATED"/>
    <property type="match status" value="1"/>
</dbReference>
<dbReference type="Pfam" id="PF17167">
    <property type="entry name" value="Glyco_hydro_94"/>
    <property type="match status" value="1"/>
</dbReference>
<dbReference type="Gene3D" id="1.50.10.10">
    <property type="match status" value="1"/>
</dbReference>
<proteinExistence type="predicted"/>
<dbReference type="CDD" id="cd11755">
    <property type="entry name" value="GH94N_ChBP_like"/>
    <property type="match status" value="1"/>
</dbReference>
<dbReference type="RefSeq" id="WP_015925780.1">
    <property type="nucleotide sequence ID" value="NC_011898.1"/>
</dbReference>
<evidence type="ECO:0000256" key="2">
    <source>
        <dbReference type="ARBA" id="ARBA00022679"/>
    </source>
</evidence>
<dbReference type="Gene3D" id="2.70.98.40">
    <property type="entry name" value="Glycoside hydrolase, family 65, N-terminal domain"/>
    <property type="match status" value="1"/>
</dbReference>
<dbReference type="CAZy" id="GH94">
    <property type="family name" value="Glycoside Hydrolase Family 94"/>
</dbReference>
<dbReference type="InterPro" id="IPR037018">
    <property type="entry name" value="GH65_N"/>
</dbReference>
<dbReference type="STRING" id="394503.Ccel_2354"/>
<dbReference type="GO" id="GO:0016757">
    <property type="term" value="F:glycosyltransferase activity"/>
    <property type="evidence" value="ECO:0007669"/>
    <property type="project" value="UniProtKB-KW"/>
</dbReference>
<dbReference type="InterPro" id="IPR037828">
    <property type="entry name" value="GH94N_ChBP"/>
</dbReference>
<dbReference type="InterPro" id="IPR033432">
    <property type="entry name" value="GH94_catalytic"/>
</dbReference>
<sequence length="796" mass="89985">MNYGYFDDCNKEYVITRPDTPTPWSNYLGSMEYGALITNNAAGYSFVKSGSEGRILRFRFNSVTQDMPGRFIYIKDQNSGDYWSASWQPTGKELSDYKSVCRHGTAYTVISSGYDKISSETLYYVPLGQNHEVWHFKIRNNDTKRRKISVFSYAEFTSDNSSMLDMENIQYTRFLSRTYFKDNYILQSLKELTEERVFRFFAASGGVKVSGYDGSREKFVGPYGSYSNPLALKNGYCSNSLNYTGNSCGSLQIDLELLPSTEKEIVFILGEGNEETAEMKVKHYKGGGVVEEELAQLKAYWHGKLEVFQVKTPDSAFNSMMNVWHSYECFVNTFWSRTASLIYSSLRNGFGYRDTMADIQSIMHLDSKLAGERLVTMLSGQVSNGGALPLVRFDHKPGAEPVPGSSEYQEKTGYKEYRCDDALWLFQAVPQYIRESGELDFLNKIIPYSDKGEDTVYLHLKKALNFSLERLGRHNLVLGIDTDWNDCLRLGENGESVFASFQLYLAICEFKKIALSNGNCEDVDWAETNRKKLYDSLQKYCWEDGQFIRGFTGDNQVIGSPKSKEAALWLNPQTWSVISGVATHDQAKKALDKVHDILKTKYGAMLFYPSTKTIGPPIFLMSLYPPGIKENASIFLMAEAWIIQAEAMMGHGNRAWDYYNSTNPAAQNDSADLRHTEPYVYSQFIDGLESPNHGRSHGHWLTGSASSIMTAVVEEILGLKADYDGLIIDPCIPSEWKEFSMVRHFRGRKLNIIVQNSGGVEKGVKKISINDKTILNSCLIPLDCMEAVNTVQVIMG</sequence>
<dbReference type="Proteomes" id="UP000001349">
    <property type="component" value="Chromosome"/>
</dbReference>
<dbReference type="KEGG" id="cce:Ccel_2354"/>
<dbReference type="SUPFAM" id="SSF48208">
    <property type="entry name" value="Six-hairpin glycosidases"/>
    <property type="match status" value="1"/>
</dbReference>
<dbReference type="InterPro" id="IPR052047">
    <property type="entry name" value="GH94_Enzymes"/>
</dbReference>
<dbReference type="SMART" id="SM01068">
    <property type="entry name" value="CBM_X"/>
    <property type="match status" value="1"/>
</dbReference>
<dbReference type="GO" id="GO:0030246">
    <property type="term" value="F:carbohydrate binding"/>
    <property type="evidence" value="ECO:0007669"/>
    <property type="project" value="InterPro"/>
</dbReference>
<evidence type="ECO:0000259" key="3">
    <source>
        <dbReference type="Pfam" id="PF06165"/>
    </source>
</evidence>
<dbReference type="OrthoDB" id="9769991at2"/>
<dbReference type="InterPro" id="IPR008928">
    <property type="entry name" value="6-hairpin_glycosidase_sf"/>
</dbReference>
<evidence type="ECO:0000259" key="4">
    <source>
        <dbReference type="Pfam" id="PF17167"/>
    </source>
</evidence>
<dbReference type="HOGENOM" id="CLU_019054_0_0_9"/>
<dbReference type="InterPro" id="IPR011013">
    <property type="entry name" value="Gal_mutarotase_sf_dom"/>
</dbReference>
<dbReference type="InterPro" id="IPR012341">
    <property type="entry name" value="6hp_glycosidase-like_sf"/>
</dbReference>
<keyword evidence="6" id="KW-1185">Reference proteome</keyword>
<dbReference type="Gene3D" id="2.60.420.10">
    <property type="entry name" value="Maltose phosphorylase, domain 3"/>
    <property type="match status" value="1"/>
</dbReference>
<organism evidence="5 6">
    <name type="scientific">Ruminiclostridium cellulolyticum (strain ATCC 35319 / DSM 5812 / JCM 6584 / H10)</name>
    <name type="common">Clostridium cellulolyticum</name>
    <dbReference type="NCBI Taxonomy" id="394503"/>
    <lineage>
        <taxon>Bacteria</taxon>
        <taxon>Bacillati</taxon>
        <taxon>Bacillota</taxon>
        <taxon>Clostridia</taxon>
        <taxon>Eubacteriales</taxon>
        <taxon>Oscillospiraceae</taxon>
        <taxon>Ruminiclostridium</taxon>
    </lineage>
</organism>
<name>B8I5F2_RUMCH</name>
<dbReference type="GO" id="GO:0005975">
    <property type="term" value="P:carbohydrate metabolic process"/>
    <property type="evidence" value="ECO:0007669"/>
    <property type="project" value="InterPro"/>
</dbReference>
<dbReference type="eggNOG" id="COG3459">
    <property type="taxonomic scope" value="Bacteria"/>
</dbReference>
<evidence type="ECO:0000313" key="5">
    <source>
        <dbReference type="EMBL" id="ACL76688.1"/>
    </source>
</evidence>
<evidence type="ECO:0000256" key="1">
    <source>
        <dbReference type="ARBA" id="ARBA00022676"/>
    </source>
</evidence>
<keyword evidence="1" id="KW-0328">Glycosyltransferase</keyword>
<gene>
    <name evidence="5" type="ordered locus">Ccel_2354</name>
</gene>
<protein>
    <submittedName>
        <fullName evidence="5">Glycosyltransferase 36</fullName>
    </submittedName>
</protein>
<feature type="domain" description="Glycosyl hydrolase 94 catalytic" evidence="4">
    <location>
        <begin position="300"/>
        <end position="718"/>
    </location>
</feature>
<accession>B8I5F2</accession>
<dbReference type="InterPro" id="IPR010383">
    <property type="entry name" value="Glyco_hydrolase_94_b-supersand"/>
</dbReference>
<dbReference type="BRENDA" id="2.4.1.49">
    <property type="organism ID" value="1468"/>
</dbReference>